<dbReference type="VEuPathDB" id="FungiDB:CC1G_10753"/>
<evidence type="ECO:0008006" key="4">
    <source>
        <dbReference type="Google" id="ProtNLM"/>
    </source>
</evidence>
<evidence type="ECO:0000256" key="1">
    <source>
        <dbReference type="SAM" id="SignalP"/>
    </source>
</evidence>
<dbReference type="RefSeq" id="XP_001838511.1">
    <property type="nucleotide sequence ID" value="XM_001838459.1"/>
</dbReference>
<dbReference type="GeneID" id="6015103"/>
<keyword evidence="1" id="KW-0732">Signal</keyword>
<dbReference type="KEGG" id="cci:CC1G_10753"/>
<accession>A8P3B1</accession>
<gene>
    <name evidence="2" type="ORF">CC1G_10753</name>
</gene>
<keyword evidence="3" id="KW-1185">Reference proteome</keyword>
<dbReference type="Proteomes" id="UP000001861">
    <property type="component" value="Unassembled WGS sequence"/>
</dbReference>
<feature type="signal peptide" evidence="1">
    <location>
        <begin position="1"/>
        <end position="25"/>
    </location>
</feature>
<evidence type="ECO:0000313" key="2">
    <source>
        <dbReference type="EMBL" id="EAU83312.1"/>
    </source>
</evidence>
<dbReference type="EMBL" id="AACS02000004">
    <property type="protein sequence ID" value="EAU83312.1"/>
    <property type="molecule type" value="Genomic_DNA"/>
</dbReference>
<dbReference type="AlphaFoldDB" id="A8P3B1"/>
<reference evidence="2 3" key="1">
    <citation type="journal article" date="2010" name="Proc. Natl. Acad. Sci. U.S.A.">
        <title>Insights into evolution of multicellular fungi from the assembled chromosomes of the mushroom Coprinopsis cinerea (Coprinus cinereus).</title>
        <authorList>
            <person name="Stajich J.E."/>
            <person name="Wilke S.K."/>
            <person name="Ahren D."/>
            <person name="Au C.H."/>
            <person name="Birren B.W."/>
            <person name="Borodovsky M."/>
            <person name="Burns C."/>
            <person name="Canback B."/>
            <person name="Casselton L.A."/>
            <person name="Cheng C.K."/>
            <person name="Deng J."/>
            <person name="Dietrich F.S."/>
            <person name="Fargo D.C."/>
            <person name="Farman M.L."/>
            <person name="Gathman A.C."/>
            <person name="Goldberg J."/>
            <person name="Guigo R."/>
            <person name="Hoegger P.J."/>
            <person name="Hooker J.B."/>
            <person name="Huggins A."/>
            <person name="James T.Y."/>
            <person name="Kamada T."/>
            <person name="Kilaru S."/>
            <person name="Kodira C."/>
            <person name="Kues U."/>
            <person name="Kupfer D."/>
            <person name="Kwan H.S."/>
            <person name="Lomsadze A."/>
            <person name="Li W."/>
            <person name="Lilly W.W."/>
            <person name="Ma L.J."/>
            <person name="Mackey A.J."/>
            <person name="Manning G."/>
            <person name="Martin F."/>
            <person name="Muraguchi H."/>
            <person name="Natvig D.O."/>
            <person name="Palmerini H."/>
            <person name="Ramesh M.A."/>
            <person name="Rehmeyer C.J."/>
            <person name="Roe B.A."/>
            <person name="Shenoy N."/>
            <person name="Stanke M."/>
            <person name="Ter-Hovhannisyan V."/>
            <person name="Tunlid A."/>
            <person name="Velagapudi R."/>
            <person name="Vision T.J."/>
            <person name="Zeng Q."/>
            <person name="Zolan M.E."/>
            <person name="Pukkila P.J."/>
        </authorList>
    </citation>
    <scope>NUCLEOTIDE SEQUENCE [LARGE SCALE GENOMIC DNA]</scope>
    <source>
        <strain evidence="3">Okayama-7 / 130 / ATCC MYA-4618 / FGSC 9003</strain>
    </source>
</reference>
<dbReference type="InParanoid" id="A8P3B1"/>
<organism evidence="2 3">
    <name type="scientific">Coprinopsis cinerea (strain Okayama-7 / 130 / ATCC MYA-4618 / FGSC 9003)</name>
    <name type="common">Inky cap fungus</name>
    <name type="synonym">Hormographiella aspergillata</name>
    <dbReference type="NCBI Taxonomy" id="240176"/>
    <lineage>
        <taxon>Eukaryota</taxon>
        <taxon>Fungi</taxon>
        <taxon>Dikarya</taxon>
        <taxon>Basidiomycota</taxon>
        <taxon>Agaricomycotina</taxon>
        <taxon>Agaricomycetes</taxon>
        <taxon>Agaricomycetidae</taxon>
        <taxon>Agaricales</taxon>
        <taxon>Agaricineae</taxon>
        <taxon>Psathyrellaceae</taxon>
        <taxon>Coprinopsis</taxon>
    </lineage>
</organism>
<protein>
    <recommendedName>
        <fullName evidence="4">SnoaL-like domain-containing protein</fullName>
    </recommendedName>
</protein>
<comment type="caution">
    <text evidence="2">The sequence shown here is derived from an EMBL/GenBank/DDBJ whole genome shotgun (WGS) entry which is preliminary data.</text>
</comment>
<proteinExistence type="predicted"/>
<evidence type="ECO:0000313" key="3">
    <source>
        <dbReference type="Proteomes" id="UP000001861"/>
    </source>
</evidence>
<name>A8P3B1_COPC7</name>
<sequence length="171" mass="19155">MLLRTLSAIAIALLSGLLLATPARTQNSTGSQALGDWFINDFYPSARDNVLAPFEDGTFSRDIVSKSNDITYSYRKMKKGWIEFGEYMKTLDEWTFTPVSTVAYATDDLGLEGSIIASGEISVRTKNGTVFTGGKNAVYVWVKYNRRLGRRVIKEWREVYQAPPGSLDHLQ</sequence>
<feature type="chain" id="PRO_5002726737" description="SnoaL-like domain-containing protein" evidence="1">
    <location>
        <begin position="26"/>
        <end position="171"/>
    </location>
</feature>